<dbReference type="GO" id="GO:0000166">
    <property type="term" value="F:nucleotide binding"/>
    <property type="evidence" value="ECO:0007669"/>
    <property type="project" value="InterPro"/>
</dbReference>
<evidence type="ECO:0000256" key="2">
    <source>
        <dbReference type="ARBA" id="ARBA00022490"/>
    </source>
</evidence>
<keyword evidence="2" id="KW-0963">Cytoplasm</keyword>
<dbReference type="PANTHER" id="PTHR43697">
    <property type="entry name" value="SERYL-TRNA SYNTHETASE"/>
    <property type="match status" value="1"/>
</dbReference>
<reference evidence="8" key="1">
    <citation type="submission" date="2018-05" db="EMBL/GenBank/DDBJ databases">
        <authorList>
            <person name="Lanie J.A."/>
            <person name="Ng W.-L."/>
            <person name="Kazmierczak K.M."/>
            <person name="Andrzejewski T.M."/>
            <person name="Davidsen T.M."/>
            <person name="Wayne K.J."/>
            <person name="Tettelin H."/>
            <person name="Glass J.I."/>
            <person name="Rusch D."/>
            <person name="Podicherti R."/>
            <person name="Tsui H.-C.T."/>
            <person name="Winkler M.E."/>
        </authorList>
    </citation>
    <scope>NUCLEOTIDE SEQUENCE</scope>
</reference>
<protein>
    <recommendedName>
        <fullName evidence="7">Serine-tRNA synthetase type1 N-terminal domain-containing protein</fullName>
    </recommendedName>
</protein>
<gene>
    <name evidence="8" type="ORF">METZ01_LOCUS496716</name>
</gene>
<keyword evidence="3" id="KW-0648">Protein biosynthesis</keyword>
<comment type="catalytic activity">
    <reaction evidence="5">
        <text>tRNA(Ser) + L-serine + ATP = L-seryl-tRNA(Ser) + AMP + diphosphate + H(+)</text>
        <dbReference type="Rhea" id="RHEA:12292"/>
        <dbReference type="Rhea" id="RHEA-COMP:9669"/>
        <dbReference type="Rhea" id="RHEA-COMP:9703"/>
        <dbReference type="ChEBI" id="CHEBI:15378"/>
        <dbReference type="ChEBI" id="CHEBI:30616"/>
        <dbReference type="ChEBI" id="CHEBI:33019"/>
        <dbReference type="ChEBI" id="CHEBI:33384"/>
        <dbReference type="ChEBI" id="CHEBI:78442"/>
        <dbReference type="ChEBI" id="CHEBI:78533"/>
        <dbReference type="ChEBI" id="CHEBI:456215"/>
        <dbReference type="EC" id="6.1.1.11"/>
    </reaction>
</comment>
<keyword evidence="6" id="KW-0175">Coiled coil</keyword>
<dbReference type="Pfam" id="PF02403">
    <property type="entry name" value="Seryl_tRNA_N"/>
    <property type="match status" value="1"/>
</dbReference>
<dbReference type="InterPro" id="IPR010978">
    <property type="entry name" value="tRNA-bd_arm"/>
</dbReference>
<dbReference type="GO" id="GO:0006412">
    <property type="term" value="P:translation"/>
    <property type="evidence" value="ECO:0007669"/>
    <property type="project" value="UniProtKB-KW"/>
</dbReference>
<proteinExistence type="inferred from homology"/>
<evidence type="ECO:0000256" key="5">
    <source>
        <dbReference type="ARBA" id="ARBA00048823"/>
    </source>
</evidence>
<dbReference type="PANTHER" id="PTHR43697:SF1">
    <property type="entry name" value="SERINE--TRNA LIGASE"/>
    <property type="match status" value="1"/>
</dbReference>
<evidence type="ECO:0000259" key="7">
    <source>
        <dbReference type="Pfam" id="PF02403"/>
    </source>
</evidence>
<dbReference type="InterPro" id="IPR015866">
    <property type="entry name" value="Ser-tRNA-synth_1_N"/>
</dbReference>
<feature type="non-terminal residue" evidence="8">
    <location>
        <position position="138"/>
    </location>
</feature>
<evidence type="ECO:0000313" key="8">
    <source>
        <dbReference type="EMBL" id="SVE43862.1"/>
    </source>
</evidence>
<organism evidence="8">
    <name type="scientific">marine metagenome</name>
    <dbReference type="NCBI Taxonomy" id="408172"/>
    <lineage>
        <taxon>unclassified sequences</taxon>
        <taxon>metagenomes</taxon>
        <taxon>ecological metagenomes</taxon>
    </lineage>
</organism>
<dbReference type="InterPro" id="IPR042103">
    <property type="entry name" value="SerRS_1_N_sf"/>
</dbReference>
<evidence type="ECO:0000256" key="3">
    <source>
        <dbReference type="ARBA" id="ARBA00022917"/>
    </source>
</evidence>
<dbReference type="AlphaFoldDB" id="A0A383DHA1"/>
<evidence type="ECO:0000256" key="1">
    <source>
        <dbReference type="ARBA" id="ARBA00010728"/>
    </source>
</evidence>
<comment type="catalytic activity">
    <reaction evidence="4">
        <text>tRNA(Sec) + L-serine + ATP = L-seryl-tRNA(Sec) + AMP + diphosphate + H(+)</text>
        <dbReference type="Rhea" id="RHEA:42580"/>
        <dbReference type="Rhea" id="RHEA-COMP:9742"/>
        <dbReference type="Rhea" id="RHEA-COMP:10128"/>
        <dbReference type="ChEBI" id="CHEBI:15378"/>
        <dbReference type="ChEBI" id="CHEBI:30616"/>
        <dbReference type="ChEBI" id="CHEBI:33019"/>
        <dbReference type="ChEBI" id="CHEBI:33384"/>
        <dbReference type="ChEBI" id="CHEBI:78442"/>
        <dbReference type="ChEBI" id="CHEBI:78533"/>
        <dbReference type="ChEBI" id="CHEBI:456215"/>
        <dbReference type="EC" id="6.1.1.11"/>
    </reaction>
</comment>
<dbReference type="EMBL" id="UINC01217317">
    <property type="protein sequence ID" value="SVE43862.1"/>
    <property type="molecule type" value="Genomic_DNA"/>
</dbReference>
<name>A0A383DHA1_9ZZZZ</name>
<dbReference type="GO" id="GO:0004828">
    <property type="term" value="F:serine-tRNA ligase activity"/>
    <property type="evidence" value="ECO:0007669"/>
    <property type="project" value="UniProtKB-EC"/>
</dbReference>
<sequence length="138" mass="15696">MFDVKWIRENPEDFDAGMARRGLGPKAQQILELDSYRRDLITQCQALQQERNKASKLIGSHKSKGESVAKLVAEVGKLKKHLQADENRIKETDQEIKIILSELPNLPCATVPDGLDEKDNVEVRKVSTPRSFDHDIKF</sequence>
<comment type="similarity">
    <text evidence="1">Belongs to the class-II aminoacyl-tRNA synthetase family. Type-1 seryl-tRNA synthetase subfamily.</text>
</comment>
<evidence type="ECO:0000256" key="4">
    <source>
        <dbReference type="ARBA" id="ARBA00047929"/>
    </source>
</evidence>
<feature type="coiled-coil region" evidence="6">
    <location>
        <begin position="37"/>
        <end position="102"/>
    </location>
</feature>
<evidence type="ECO:0000256" key="6">
    <source>
        <dbReference type="SAM" id="Coils"/>
    </source>
</evidence>
<dbReference type="Gene3D" id="1.10.287.40">
    <property type="entry name" value="Serine-tRNA synthetase, tRNA binding domain"/>
    <property type="match status" value="1"/>
</dbReference>
<feature type="domain" description="Serine-tRNA synthetase type1 N-terminal" evidence="7">
    <location>
        <begin position="1"/>
        <end position="107"/>
    </location>
</feature>
<accession>A0A383DHA1</accession>
<dbReference type="SUPFAM" id="SSF46589">
    <property type="entry name" value="tRNA-binding arm"/>
    <property type="match status" value="1"/>
</dbReference>